<sequence length="172" mass="18500">MVMIKTLLPFALFAFATTTVQSRQLKMPGAAPIAARGNNDTSATGDSAPAGCNVDNTWCVFIDGDRSQYDLVEGTHDKEIPWKNGQTVFQYSTGTSDAIHLNSNGATMMWFLSTLVSGINATPWTKGQHLTGSWGSFNRDLATSANGVDQTGANAALYNYNIMSGNIYISIF</sequence>
<comment type="caution">
    <text evidence="1">The sequence shown here is derived from an EMBL/GenBank/DDBJ whole genome shotgun (WGS) entry which is preliminary data.</text>
</comment>
<gene>
    <name evidence="1" type="ORF">A4X13_0g9326</name>
</gene>
<reference evidence="1" key="1">
    <citation type="submission" date="2016-04" db="EMBL/GenBank/DDBJ databases">
        <authorList>
            <person name="Nguyen H.D."/>
            <person name="Samba Siva P."/>
            <person name="Cullis J."/>
            <person name="Levesque C.A."/>
            <person name="Hambleton S."/>
        </authorList>
    </citation>
    <scope>NUCLEOTIDE SEQUENCE</scope>
    <source>
        <strain evidence="1">DAOMC 236416</strain>
    </source>
</reference>
<dbReference type="AlphaFoldDB" id="A0A177TK87"/>
<evidence type="ECO:0000313" key="2">
    <source>
        <dbReference type="Proteomes" id="UP000077521"/>
    </source>
</evidence>
<proteinExistence type="predicted"/>
<organism evidence="1 2">
    <name type="scientific">Tilletia indica</name>
    <dbReference type="NCBI Taxonomy" id="43049"/>
    <lineage>
        <taxon>Eukaryota</taxon>
        <taxon>Fungi</taxon>
        <taxon>Dikarya</taxon>
        <taxon>Basidiomycota</taxon>
        <taxon>Ustilaginomycotina</taxon>
        <taxon>Exobasidiomycetes</taxon>
        <taxon>Tilletiales</taxon>
        <taxon>Tilletiaceae</taxon>
        <taxon>Tilletia</taxon>
    </lineage>
</organism>
<accession>A0A177TK87</accession>
<name>A0A177TK87_9BASI</name>
<dbReference type="Proteomes" id="UP000077521">
    <property type="component" value="Unassembled WGS sequence"/>
</dbReference>
<dbReference type="EMBL" id="LWDF02002492">
    <property type="protein sequence ID" value="KAE8235933.1"/>
    <property type="molecule type" value="Genomic_DNA"/>
</dbReference>
<evidence type="ECO:0000313" key="1">
    <source>
        <dbReference type="EMBL" id="KAE8235933.1"/>
    </source>
</evidence>
<keyword evidence="2" id="KW-1185">Reference proteome</keyword>
<reference evidence="1" key="2">
    <citation type="journal article" date="2019" name="IMA Fungus">
        <title>Genome sequencing and comparison of five Tilletia species to identify candidate genes for the detection of regulated species infecting wheat.</title>
        <authorList>
            <person name="Nguyen H.D.T."/>
            <person name="Sultana T."/>
            <person name="Kesanakurti P."/>
            <person name="Hambleton S."/>
        </authorList>
    </citation>
    <scope>NUCLEOTIDE SEQUENCE</scope>
    <source>
        <strain evidence="1">DAOMC 236416</strain>
    </source>
</reference>
<protein>
    <submittedName>
        <fullName evidence="1">Uncharacterized protein</fullName>
    </submittedName>
</protein>